<evidence type="ECO:0000313" key="4">
    <source>
        <dbReference type="EMBL" id="AFU59856.1"/>
    </source>
</evidence>
<dbReference type="BioCyc" id="CNIT1237085:G1324-2938-MONOMER"/>
<dbReference type="PANTHER" id="PTHR11772:SF2">
    <property type="entry name" value="ASPARAGINE SYNTHETASE [GLUTAMINE-HYDROLYZING]"/>
    <property type="match status" value="1"/>
</dbReference>
<dbReference type="GO" id="GO:0006529">
    <property type="term" value="P:asparagine biosynthetic process"/>
    <property type="evidence" value="ECO:0007669"/>
    <property type="project" value="InterPro"/>
</dbReference>
<dbReference type="GO" id="GO:0005524">
    <property type="term" value="F:ATP binding"/>
    <property type="evidence" value="ECO:0007669"/>
    <property type="project" value="UniProtKB-KW"/>
</dbReference>
<dbReference type="OrthoDB" id="8692at2157"/>
<protein>
    <submittedName>
        <fullName evidence="4">Putative asparagine synthase</fullName>
    </submittedName>
</protein>
<dbReference type="InterPro" id="IPR014729">
    <property type="entry name" value="Rossmann-like_a/b/a_fold"/>
</dbReference>
<evidence type="ECO:0000313" key="5">
    <source>
        <dbReference type="Proteomes" id="UP000008037"/>
    </source>
</evidence>
<evidence type="ECO:0000256" key="1">
    <source>
        <dbReference type="ARBA" id="ARBA00022741"/>
    </source>
</evidence>
<dbReference type="PANTHER" id="PTHR11772">
    <property type="entry name" value="ASPARAGINE SYNTHETASE"/>
    <property type="match status" value="1"/>
</dbReference>
<keyword evidence="2" id="KW-0067">ATP-binding</keyword>
<dbReference type="Gene3D" id="3.40.50.620">
    <property type="entry name" value="HUPs"/>
    <property type="match status" value="1"/>
</dbReference>
<gene>
    <name evidence="4" type="ordered locus">Ngar_c29380</name>
</gene>
<dbReference type="HOGENOM" id="CLU_1063970_0_0_2"/>
<accession>K0IES3</accession>
<feature type="domain" description="Asparagine synthetase" evidence="3">
    <location>
        <begin position="24"/>
        <end position="166"/>
    </location>
</feature>
<dbReference type="KEGG" id="nga:Ngar_c29380"/>
<name>K0IES3_NITGG</name>
<dbReference type="InParanoid" id="K0IES3"/>
<evidence type="ECO:0000259" key="3">
    <source>
        <dbReference type="Pfam" id="PF00733"/>
    </source>
</evidence>
<organism evidence="4 5">
    <name type="scientific">Nitrososphaera gargensis (strain Ga9.2)</name>
    <dbReference type="NCBI Taxonomy" id="1237085"/>
    <lineage>
        <taxon>Archaea</taxon>
        <taxon>Nitrososphaerota</taxon>
        <taxon>Nitrososphaeria</taxon>
        <taxon>Nitrososphaerales</taxon>
        <taxon>Nitrososphaeraceae</taxon>
        <taxon>Nitrososphaera</taxon>
    </lineage>
</organism>
<dbReference type="Proteomes" id="UP000008037">
    <property type="component" value="Chromosome"/>
</dbReference>
<feature type="domain" description="Asparagine synthetase" evidence="3">
    <location>
        <begin position="189"/>
        <end position="257"/>
    </location>
</feature>
<dbReference type="GO" id="GO:0004066">
    <property type="term" value="F:asparagine synthase (glutamine-hydrolyzing) activity"/>
    <property type="evidence" value="ECO:0007669"/>
    <property type="project" value="InterPro"/>
</dbReference>
<keyword evidence="5" id="KW-1185">Reference proteome</keyword>
<keyword evidence="1" id="KW-0547">Nucleotide-binding</keyword>
<proteinExistence type="predicted"/>
<sequence length="269" mass="29689">MQRFAFIWAHENKQAVVLVLLSDLKQALYEAVSRSVPEAKIAVAFSGGVDSSLLAKICQDLAKQVTLVTVGFSGSHDIGFAKGIASKMGIECRTLEIDYRDFQENLRRIMQTINCGNTSHIENCIAYFYICKLAKQNGLDIVLSANGCDELFCGYDGYRRAYSGGEAAIMKLMDEKIANEFTLMAEVATVAGQFGVAVRQPFLSNKFIEFAKAIPVGQKIKGPDDMTRKHILRQAALSIGVPEESATKPKKALQYGSLIHKYFKKARNT</sequence>
<reference evidence="4 5" key="1">
    <citation type="journal article" date="2012" name="Environ. Microbiol.">
        <title>The genome of the ammonia-oxidizing Candidatus Nitrososphaera gargensis: insights into metabolic versatility and environmental adaptations.</title>
        <authorList>
            <person name="Spang A."/>
            <person name="Poehlein A."/>
            <person name="Offre P."/>
            <person name="Zumbragel S."/>
            <person name="Haider S."/>
            <person name="Rychlik N."/>
            <person name="Nowka B."/>
            <person name="Schmeisser C."/>
            <person name="Lebedeva E.V."/>
            <person name="Rattei T."/>
            <person name="Bohm C."/>
            <person name="Schmid M."/>
            <person name="Galushko A."/>
            <person name="Hatzenpichler R."/>
            <person name="Weinmaier T."/>
            <person name="Daniel R."/>
            <person name="Schleper C."/>
            <person name="Spieck E."/>
            <person name="Streit W."/>
            <person name="Wagner M."/>
        </authorList>
    </citation>
    <scope>NUCLEOTIDE SEQUENCE [LARGE SCALE GENOMIC DNA]</scope>
    <source>
        <strain evidence="5">Ga9.2</strain>
    </source>
</reference>
<dbReference type="Pfam" id="PF00733">
    <property type="entry name" value="Asn_synthase"/>
    <property type="match status" value="2"/>
</dbReference>
<evidence type="ECO:0000256" key="2">
    <source>
        <dbReference type="ARBA" id="ARBA00022840"/>
    </source>
</evidence>
<dbReference type="InterPro" id="IPR050795">
    <property type="entry name" value="Asn_Synthetase"/>
</dbReference>
<dbReference type="EMBL" id="CP002408">
    <property type="protein sequence ID" value="AFU59856.1"/>
    <property type="molecule type" value="Genomic_DNA"/>
</dbReference>
<dbReference type="InterPro" id="IPR001962">
    <property type="entry name" value="Asn_synthase"/>
</dbReference>
<dbReference type="STRING" id="1237085.Ngar_c29380"/>
<dbReference type="SUPFAM" id="SSF52402">
    <property type="entry name" value="Adenine nucleotide alpha hydrolases-like"/>
    <property type="match status" value="1"/>
</dbReference>
<dbReference type="CDD" id="cd01991">
    <property type="entry name" value="Asn_synthase_B_C"/>
    <property type="match status" value="1"/>
</dbReference>
<dbReference type="AlphaFoldDB" id="K0IES3"/>
<dbReference type="GO" id="GO:0005829">
    <property type="term" value="C:cytosol"/>
    <property type="evidence" value="ECO:0007669"/>
    <property type="project" value="TreeGrafter"/>
</dbReference>